<comment type="caution">
    <text evidence="1">The sequence shown here is derived from an EMBL/GenBank/DDBJ whole genome shotgun (WGS) entry which is preliminary data.</text>
</comment>
<reference evidence="1 2" key="1">
    <citation type="submission" date="2019-04" db="EMBL/GenBank/DDBJ databases">
        <title>Herbidospora sp. NEAU-GS14.nov., a novel actinomycete isolated from soil.</title>
        <authorList>
            <person name="Han L."/>
        </authorList>
    </citation>
    <scope>NUCLEOTIDE SEQUENCE [LARGE SCALE GENOMIC DNA]</scope>
    <source>
        <strain evidence="1 2">NEAU-GS14</strain>
    </source>
</reference>
<dbReference type="AlphaFoldDB" id="A0A4U3MNK9"/>
<evidence type="ECO:0000313" key="1">
    <source>
        <dbReference type="EMBL" id="TKK91248.1"/>
    </source>
</evidence>
<dbReference type="OrthoDB" id="882224at2"/>
<dbReference type="Pfam" id="PF11528">
    <property type="entry name" value="DUF3224"/>
    <property type="match status" value="1"/>
</dbReference>
<gene>
    <name evidence="1" type="ORF">FDA94_00055</name>
</gene>
<name>A0A4U3MNK9_9ACTN</name>
<dbReference type="Gene3D" id="2.40.350.10">
    <property type="entry name" value="SO1590-like"/>
    <property type="match status" value="1"/>
</dbReference>
<sequence length="132" mass="13762">MHATGTFDITSWDTLATDEHPGATIARHRLTKHFTGDLTGTSTTEILTVATPDGPAAYTGLEHVDGTLNGRTGTFVLAHSAGGGADGTPWMRWEIVATSGTGELTGITGSGQIINDDGHHYTLDYHLAGEGT</sequence>
<organism evidence="1 2">
    <name type="scientific">Herbidospora galbida</name>
    <dbReference type="NCBI Taxonomy" id="2575442"/>
    <lineage>
        <taxon>Bacteria</taxon>
        <taxon>Bacillati</taxon>
        <taxon>Actinomycetota</taxon>
        <taxon>Actinomycetes</taxon>
        <taxon>Streptosporangiales</taxon>
        <taxon>Streptosporangiaceae</taxon>
        <taxon>Herbidospora</taxon>
    </lineage>
</organism>
<dbReference type="InterPro" id="IPR023159">
    <property type="entry name" value="SO1590-like_sf"/>
</dbReference>
<proteinExistence type="predicted"/>
<keyword evidence="2" id="KW-1185">Reference proteome</keyword>
<dbReference type="RefSeq" id="WP_137244945.1">
    <property type="nucleotide sequence ID" value="NZ_SZQA01000001.1"/>
</dbReference>
<protein>
    <submittedName>
        <fullName evidence="1">DUF3224 domain-containing protein</fullName>
    </submittedName>
</protein>
<evidence type="ECO:0000313" key="2">
    <source>
        <dbReference type="Proteomes" id="UP000308705"/>
    </source>
</evidence>
<dbReference type="EMBL" id="SZQA01000001">
    <property type="protein sequence ID" value="TKK91248.1"/>
    <property type="molecule type" value="Genomic_DNA"/>
</dbReference>
<dbReference type="Proteomes" id="UP000308705">
    <property type="component" value="Unassembled WGS sequence"/>
</dbReference>
<dbReference type="InterPro" id="IPR021607">
    <property type="entry name" value="DUF3224"/>
</dbReference>
<dbReference type="SUPFAM" id="SSF159238">
    <property type="entry name" value="SO1590-like"/>
    <property type="match status" value="1"/>
</dbReference>
<accession>A0A4U3MNK9</accession>